<dbReference type="PANTHER" id="PTHR42887:SF1">
    <property type="entry name" value="BLR3961 PROTEIN"/>
    <property type="match status" value="1"/>
</dbReference>
<dbReference type="InterPro" id="IPR022460">
    <property type="entry name" value="Flavoprotein_PP4765"/>
</dbReference>
<dbReference type="InterPro" id="IPR004792">
    <property type="entry name" value="BaiN-like"/>
</dbReference>
<dbReference type="STRING" id="337701.SAMN05444398_108151"/>
<dbReference type="EMBL" id="FRBR01000008">
    <property type="protein sequence ID" value="SHM01043.1"/>
    <property type="molecule type" value="Genomic_DNA"/>
</dbReference>
<evidence type="ECO:0000256" key="2">
    <source>
        <dbReference type="ARBA" id="ARBA00022630"/>
    </source>
</evidence>
<evidence type="ECO:0008006" key="8">
    <source>
        <dbReference type="Google" id="ProtNLM"/>
    </source>
</evidence>
<accession>A0A1M7FAP1</accession>
<name>A0A1M7FAP1_9RHOB</name>
<proteinExistence type="predicted"/>
<keyword evidence="3" id="KW-0274">FAD</keyword>
<evidence type="ECO:0000256" key="3">
    <source>
        <dbReference type="ARBA" id="ARBA00022827"/>
    </source>
</evidence>
<gene>
    <name evidence="6" type="ORF">SAMN05444398_108151</name>
</gene>
<dbReference type="RefSeq" id="WP_073035442.1">
    <property type="nucleotide sequence ID" value="NZ_BMLR01000009.1"/>
</dbReference>
<dbReference type="InterPro" id="IPR036188">
    <property type="entry name" value="FAD/NAD-bd_sf"/>
</dbReference>
<reference evidence="6 7" key="1">
    <citation type="submission" date="2016-11" db="EMBL/GenBank/DDBJ databases">
        <authorList>
            <person name="Jaros S."/>
            <person name="Januszkiewicz K."/>
            <person name="Wedrychowicz H."/>
        </authorList>
    </citation>
    <scope>NUCLEOTIDE SEQUENCE [LARGE SCALE GENOMIC DNA]</scope>
    <source>
        <strain evidence="6 7">DSM 29589</strain>
    </source>
</reference>
<protein>
    <recommendedName>
        <fullName evidence="8">TIGR03862 family flavoprotein</fullName>
    </recommendedName>
</protein>
<dbReference type="NCBIfam" id="TIGR00275">
    <property type="entry name" value="aminoacetone oxidase family FAD-binding enzyme"/>
    <property type="match status" value="1"/>
</dbReference>
<dbReference type="Pfam" id="PF03486">
    <property type="entry name" value="HI0933_like"/>
    <property type="match status" value="1"/>
</dbReference>
<evidence type="ECO:0000313" key="7">
    <source>
        <dbReference type="Proteomes" id="UP000183974"/>
    </source>
</evidence>
<dbReference type="Gene3D" id="1.10.8.260">
    <property type="entry name" value="HI0933 insert domain-like"/>
    <property type="match status" value="1"/>
</dbReference>
<organism evidence="6 7">
    <name type="scientific">Roseovarius pacificus</name>
    <dbReference type="NCBI Taxonomy" id="337701"/>
    <lineage>
        <taxon>Bacteria</taxon>
        <taxon>Pseudomonadati</taxon>
        <taxon>Pseudomonadota</taxon>
        <taxon>Alphaproteobacteria</taxon>
        <taxon>Rhodobacterales</taxon>
        <taxon>Roseobacteraceae</taxon>
        <taxon>Roseovarius</taxon>
    </lineage>
</organism>
<dbReference type="Proteomes" id="UP000183974">
    <property type="component" value="Unassembled WGS sequence"/>
</dbReference>
<feature type="domain" description="RsdA/BaiN/AoA(So)-like Rossmann fold-like" evidence="4">
    <location>
        <begin position="3"/>
        <end position="379"/>
    </location>
</feature>
<evidence type="ECO:0000259" key="4">
    <source>
        <dbReference type="Pfam" id="PF03486"/>
    </source>
</evidence>
<dbReference type="AlphaFoldDB" id="A0A1M7FAP1"/>
<keyword evidence="7" id="KW-1185">Reference proteome</keyword>
<evidence type="ECO:0000259" key="5">
    <source>
        <dbReference type="Pfam" id="PF22780"/>
    </source>
</evidence>
<dbReference type="InterPro" id="IPR023166">
    <property type="entry name" value="BaiN-like_dom_sf"/>
</dbReference>
<dbReference type="SUPFAM" id="SSF160996">
    <property type="entry name" value="HI0933 insert domain-like"/>
    <property type="match status" value="1"/>
</dbReference>
<dbReference type="Gene3D" id="3.50.50.60">
    <property type="entry name" value="FAD/NAD(P)-binding domain"/>
    <property type="match status" value="1"/>
</dbReference>
<evidence type="ECO:0000313" key="6">
    <source>
        <dbReference type="EMBL" id="SHM01043.1"/>
    </source>
</evidence>
<dbReference type="InterPro" id="IPR057661">
    <property type="entry name" value="RsdA/BaiN/AoA(So)_Rossmann"/>
</dbReference>
<dbReference type="NCBIfam" id="TIGR03862">
    <property type="entry name" value="flavo_PP4765"/>
    <property type="match status" value="1"/>
</dbReference>
<dbReference type="InterPro" id="IPR055178">
    <property type="entry name" value="RsdA/BaiN/AoA(So)-like_dom"/>
</dbReference>
<sequence>MSEALIIGAGPAGLMAADELARAGHAVTVAEAKPSPARKLLMAGKSGLNLTKDEDFETFIAAYGEAAPMLRPMLTEFGPQQVQEWAMGLGQSLFTGSTGRVFPEAMKASPLLRGWLAELSRLGVRLQTRWHWSGWNNGAVLIDTPQGRQELTPDVTIFACGGASWARLGSDGAWAAHLPSQSLTTFQPANMGFVISWSDHMRRHFGSPVKGVALHAGDHVSRGEIIVSEQGLEGGGIYALSAMLRDGAALTLDLTPDLEIETLRQRLSRPRGKASLSNHLRKALKLDPVKQALLMEFARPLPPDPAPLIKALPIPLQGPRPMDQAISTAGGLRFDALDKRLMLRDRPGTFAAGEMLDWEAPTGGYLLTACLATGRWAGRAAVDWLSG</sequence>
<dbReference type="SUPFAM" id="SSF51905">
    <property type="entry name" value="FAD/NAD(P)-binding domain"/>
    <property type="match status" value="1"/>
</dbReference>
<dbReference type="Pfam" id="PF22780">
    <property type="entry name" value="HI0933_like_1st"/>
    <property type="match status" value="1"/>
</dbReference>
<feature type="domain" description="RsdA/BaiN/AoA(So)-like insert" evidence="5">
    <location>
        <begin position="187"/>
        <end position="327"/>
    </location>
</feature>
<dbReference type="PANTHER" id="PTHR42887">
    <property type="entry name" value="OS12G0638800 PROTEIN"/>
    <property type="match status" value="1"/>
</dbReference>
<evidence type="ECO:0000256" key="1">
    <source>
        <dbReference type="ARBA" id="ARBA00001974"/>
    </source>
</evidence>
<dbReference type="OrthoDB" id="5288829at2"/>
<comment type="cofactor">
    <cofactor evidence="1">
        <name>FAD</name>
        <dbReference type="ChEBI" id="CHEBI:57692"/>
    </cofactor>
</comment>
<dbReference type="Gene3D" id="2.40.30.10">
    <property type="entry name" value="Translation factors"/>
    <property type="match status" value="1"/>
</dbReference>
<keyword evidence="2" id="KW-0285">Flavoprotein</keyword>